<proteinExistence type="predicted"/>
<reference evidence="2" key="1">
    <citation type="journal article" date="2020" name="Stud. Mycol.">
        <title>101 Dothideomycetes genomes: a test case for predicting lifestyles and emergence of pathogens.</title>
        <authorList>
            <person name="Haridas S."/>
            <person name="Albert R."/>
            <person name="Binder M."/>
            <person name="Bloem J."/>
            <person name="Labutti K."/>
            <person name="Salamov A."/>
            <person name="Andreopoulos B."/>
            <person name="Baker S."/>
            <person name="Barry K."/>
            <person name="Bills G."/>
            <person name="Bluhm B."/>
            <person name="Cannon C."/>
            <person name="Castanera R."/>
            <person name="Culley D."/>
            <person name="Daum C."/>
            <person name="Ezra D."/>
            <person name="Gonzalez J."/>
            <person name="Henrissat B."/>
            <person name="Kuo A."/>
            <person name="Liang C."/>
            <person name="Lipzen A."/>
            <person name="Lutzoni F."/>
            <person name="Magnuson J."/>
            <person name="Mondo S."/>
            <person name="Nolan M."/>
            <person name="Ohm R."/>
            <person name="Pangilinan J."/>
            <person name="Park H.-J."/>
            <person name="Ramirez L."/>
            <person name="Alfaro M."/>
            <person name="Sun H."/>
            <person name="Tritt A."/>
            <person name="Yoshinaga Y."/>
            <person name="Zwiers L.-H."/>
            <person name="Turgeon B."/>
            <person name="Goodwin S."/>
            <person name="Spatafora J."/>
            <person name="Crous P."/>
            <person name="Grigoriev I."/>
        </authorList>
    </citation>
    <scope>NUCLEOTIDE SEQUENCE</scope>
    <source>
        <strain evidence="2">Tuck. ex Michener</strain>
    </source>
</reference>
<dbReference type="Proteomes" id="UP000800092">
    <property type="component" value="Unassembled WGS sequence"/>
</dbReference>
<dbReference type="Pfam" id="PF06985">
    <property type="entry name" value="HET"/>
    <property type="match status" value="1"/>
</dbReference>
<dbReference type="PANTHER" id="PTHR24148:SF82">
    <property type="entry name" value="HETEROKARYON INCOMPATIBILITY DOMAIN-CONTAINING PROTEIN"/>
    <property type="match status" value="1"/>
</dbReference>
<organism evidence="2 3">
    <name type="scientific">Viridothelium virens</name>
    <name type="common">Speckled blister lichen</name>
    <name type="synonym">Trypethelium virens</name>
    <dbReference type="NCBI Taxonomy" id="1048519"/>
    <lineage>
        <taxon>Eukaryota</taxon>
        <taxon>Fungi</taxon>
        <taxon>Dikarya</taxon>
        <taxon>Ascomycota</taxon>
        <taxon>Pezizomycotina</taxon>
        <taxon>Dothideomycetes</taxon>
        <taxon>Dothideomycetes incertae sedis</taxon>
        <taxon>Trypetheliales</taxon>
        <taxon>Trypetheliaceae</taxon>
        <taxon>Viridothelium</taxon>
    </lineage>
</organism>
<evidence type="ECO:0000259" key="1">
    <source>
        <dbReference type="Pfam" id="PF06985"/>
    </source>
</evidence>
<feature type="domain" description="Heterokaryon incompatibility" evidence="1">
    <location>
        <begin position="46"/>
        <end position="198"/>
    </location>
</feature>
<dbReference type="InterPro" id="IPR052895">
    <property type="entry name" value="HetReg/Transcr_Mod"/>
</dbReference>
<dbReference type="OrthoDB" id="2157530at2759"/>
<keyword evidence="3" id="KW-1185">Reference proteome</keyword>
<accession>A0A6A6GV81</accession>
<evidence type="ECO:0000313" key="3">
    <source>
        <dbReference type="Proteomes" id="UP000800092"/>
    </source>
</evidence>
<evidence type="ECO:0000313" key="2">
    <source>
        <dbReference type="EMBL" id="KAF2229511.1"/>
    </source>
</evidence>
<sequence length="589" mass="66001">MSHPSDFYSSLGGKSNIRCLLLEPGSGNEPLVGHLVVRPIDSGPPYDALSYTWGDPEKTESILCNDAVRIGVTANLGKALHRVRLPSEVRHVWVDQVCINQNDIRERNAQVMIMGQIYQSARAVLVYLGGSAEDGVDAAALVKLVNEAIDEEEASTKVAYFNLPRRSSPGSIFADLRWKAFDKALRSPWFRRLWIVQEVGLGADVKCLFGESEIDWILFCRAYHFRYMVNSEDRPDFISEGLLNSAGGWLMEGPRPKSEFAPDWRKVSKQADFSFLPFLIEVNGHATSDPRDHIYAMYGHPLARVDGSFIMEPDYSLTKEETYVNFARAWATKTKDLRLLSFVEHDSTSVVDSFSSWVPRWDIPRKTQVMSTNLHKNFLHQAGGTSSPVFEVVDELLIVNGIMFDKISKCSEVMETERTSEQAILQLWRYMVSDRSEASSDQVRYFDDKAYMTPKPNPIGTFALTITAGRRGNEFVGRDGNAYVLELMDKTAMSATADRAILKEHSKGGSSVIFKRLLARYSKGRTLFYTEGGLAGLGPAVVQPGDICCILLGVENPYILRKTGDRSIYTSQGGYDFDRLEYFATNIGC</sequence>
<gene>
    <name evidence="2" type="ORF">EV356DRAFT_571053</name>
</gene>
<name>A0A6A6GV81_VIRVR</name>
<dbReference type="EMBL" id="ML991861">
    <property type="protein sequence ID" value="KAF2229511.1"/>
    <property type="molecule type" value="Genomic_DNA"/>
</dbReference>
<dbReference type="AlphaFoldDB" id="A0A6A6GV81"/>
<dbReference type="Pfam" id="PF26639">
    <property type="entry name" value="Het-6_barrel"/>
    <property type="match status" value="1"/>
</dbReference>
<dbReference type="InterPro" id="IPR010730">
    <property type="entry name" value="HET"/>
</dbReference>
<dbReference type="PANTHER" id="PTHR24148">
    <property type="entry name" value="ANKYRIN REPEAT DOMAIN-CONTAINING PROTEIN 39 HOMOLOG-RELATED"/>
    <property type="match status" value="1"/>
</dbReference>
<protein>
    <submittedName>
        <fullName evidence="2">HET-domain-containing protein</fullName>
    </submittedName>
</protein>